<organism evidence="5 6">
    <name type="scientific">Nitrosomonas ureae</name>
    <dbReference type="NCBI Taxonomy" id="44577"/>
    <lineage>
        <taxon>Bacteria</taxon>
        <taxon>Pseudomonadati</taxon>
        <taxon>Pseudomonadota</taxon>
        <taxon>Betaproteobacteria</taxon>
        <taxon>Nitrosomonadales</taxon>
        <taxon>Nitrosomonadaceae</taxon>
        <taxon>Nitrosomonas</taxon>
    </lineage>
</organism>
<dbReference type="AlphaFoldDB" id="A0A286A275"/>
<dbReference type="EMBL" id="OCMU01000001">
    <property type="protein sequence ID" value="SOD15994.1"/>
    <property type="molecule type" value="Genomic_DNA"/>
</dbReference>
<dbReference type="InterPro" id="IPR003708">
    <property type="entry name" value="SecB"/>
</dbReference>
<name>A0A286A275_9PROT</name>
<evidence type="ECO:0000256" key="3">
    <source>
        <dbReference type="ARBA" id="ARBA00022927"/>
    </source>
</evidence>
<dbReference type="Proteomes" id="UP000219335">
    <property type="component" value="Unassembled WGS sequence"/>
</dbReference>
<dbReference type="SUPFAM" id="SSF54611">
    <property type="entry name" value="SecB-like"/>
    <property type="match status" value="1"/>
</dbReference>
<dbReference type="Pfam" id="PF02556">
    <property type="entry name" value="SecB"/>
    <property type="match status" value="1"/>
</dbReference>
<evidence type="ECO:0000256" key="2">
    <source>
        <dbReference type="ARBA" id="ARBA00022448"/>
    </source>
</evidence>
<sequence length="168" mass="19272">MQPSPIQLKTILFRGVFVWPRSFESTEDSKIYDASKFDFEGVDITEFARLEQPSPESFGLYELIFRISIKNETGKKTPYLVDMEVYGSFDVSGLDIKSHTDMVLVNGCSILYSAIREQVFSITSRSIYGPFILPTVNFLDRKQGNKEILEKDINKKIAKKEKTPKKIK</sequence>
<accession>A0A286A275</accession>
<evidence type="ECO:0000313" key="5">
    <source>
        <dbReference type="EMBL" id="SOD15994.1"/>
    </source>
</evidence>
<gene>
    <name evidence="5" type="ORF">SAMN06297164_0179</name>
</gene>
<evidence type="ECO:0000256" key="4">
    <source>
        <dbReference type="ARBA" id="ARBA00023010"/>
    </source>
</evidence>
<dbReference type="InterPro" id="IPR035958">
    <property type="entry name" value="SecB-like_sf"/>
</dbReference>
<dbReference type="GO" id="GO:0051262">
    <property type="term" value="P:protein tetramerization"/>
    <property type="evidence" value="ECO:0007669"/>
    <property type="project" value="InterPro"/>
</dbReference>
<keyword evidence="2" id="KW-0813">Transport</keyword>
<keyword evidence="4" id="KW-0811">Translocation</keyword>
<keyword evidence="3" id="KW-0653">Protein transport</keyword>
<proteinExistence type="inferred from homology"/>
<evidence type="ECO:0000256" key="1">
    <source>
        <dbReference type="ARBA" id="ARBA00009990"/>
    </source>
</evidence>
<dbReference type="RefSeq" id="WP_097103538.1">
    <property type="nucleotide sequence ID" value="NZ_OCMU01000001.1"/>
</dbReference>
<dbReference type="GO" id="GO:0015031">
    <property type="term" value="P:protein transport"/>
    <property type="evidence" value="ECO:0007669"/>
    <property type="project" value="UniProtKB-KW"/>
</dbReference>
<comment type="similarity">
    <text evidence="1">Belongs to the SecB family.</text>
</comment>
<dbReference type="Gene3D" id="3.10.420.10">
    <property type="entry name" value="SecB-like"/>
    <property type="match status" value="1"/>
</dbReference>
<evidence type="ECO:0000313" key="6">
    <source>
        <dbReference type="Proteomes" id="UP000219335"/>
    </source>
</evidence>
<reference evidence="5 6" key="1">
    <citation type="submission" date="2017-09" db="EMBL/GenBank/DDBJ databases">
        <authorList>
            <person name="Ehlers B."/>
            <person name="Leendertz F.H."/>
        </authorList>
    </citation>
    <scope>NUCLEOTIDE SEQUENCE [LARGE SCALE GENOMIC DNA]</scope>
    <source>
        <strain evidence="5 6">Nm42</strain>
    </source>
</reference>
<dbReference type="GO" id="GO:0051082">
    <property type="term" value="F:unfolded protein binding"/>
    <property type="evidence" value="ECO:0007669"/>
    <property type="project" value="InterPro"/>
</dbReference>
<protein>
    <submittedName>
        <fullName evidence="5">Preprotein translocase subunit SecB</fullName>
    </submittedName>
</protein>